<sequence length="119" mass="13022">MDVANEPNQFFPLLVVGWVGLALASTLTLALIKSPPLKRKLFRWGSFGTSALLLALAYQFAKSPAQFAFVLVGVVLLTWLNFNLVRICDTCSALVYPRYFVPPAFCAKCGAPLTKSPIQ</sequence>
<organism evidence="2">
    <name type="scientific">uncultured bacterium HB1-7</name>
    <dbReference type="NCBI Taxonomy" id="138989"/>
    <lineage>
        <taxon>Bacteria</taxon>
        <taxon>environmental samples</taxon>
    </lineage>
</organism>
<feature type="transmembrane region" description="Helical" evidence="1">
    <location>
        <begin position="67"/>
        <end position="85"/>
    </location>
</feature>
<protein>
    <submittedName>
        <fullName evidence="2">Uncharacterized protein</fullName>
    </submittedName>
</protein>
<feature type="transmembrane region" description="Helical" evidence="1">
    <location>
        <begin position="12"/>
        <end position="32"/>
    </location>
</feature>
<keyword evidence="1" id="KW-0812">Transmembrane</keyword>
<evidence type="ECO:0000256" key="1">
    <source>
        <dbReference type="SAM" id="Phobius"/>
    </source>
</evidence>
<dbReference type="EMBL" id="AF265261">
    <property type="protein sequence ID" value="AAK01322.1"/>
    <property type="molecule type" value="Genomic_DNA"/>
</dbReference>
<dbReference type="AlphaFoldDB" id="Q99J00"/>
<name>Q99J00_9BACT</name>
<keyword evidence="1" id="KW-0472">Membrane</keyword>
<keyword evidence="1" id="KW-1133">Transmembrane helix</keyword>
<evidence type="ECO:0000313" key="2">
    <source>
        <dbReference type="EMBL" id="AAK01322.1"/>
    </source>
</evidence>
<accession>Q99J00</accession>
<proteinExistence type="predicted"/>
<reference evidence="2" key="1">
    <citation type="journal article" date="2001" name="Appl. Environ. Microbiol.">
        <title>Gene cassette PCR: sequence-independent recovery of entire genes from environmental DNA.</title>
        <authorList>
            <person name="Stokes H.W."/>
            <person name="Holmes A.J."/>
            <person name="Nield B.S."/>
            <person name="Holley M.P."/>
            <person name="Nevalainen K.M."/>
            <person name="Mabbutt B.C."/>
            <person name="Gillings M.R."/>
        </authorList>
    </citation>
    <scope>NUCLEOTIDE SEQUENCE</scope>
</reference>
<feature type="transmembrane region" description="Helical" evidence="1">
    <location>
        <begin position="44"/>
        <end position="61"/>
    </location>
</feature>